<accession>A0A1B7X2M1</accession>
<organism evidence="1 2">
    <name type="scientific">Aphanizomenon flos-aquae WA102</name>
    <dbReference type="NCBI Taxonomy" id="1710896"/>
    <lineage>
        <taxon>Bacteria</taxon>
        <taxon>Bacillati</taxon>
        <taxon>Cyanobacteriota</taxon>
        <taxon>Cyanophyceae</taxon>
        <taxon>Nostocales</taxon>
        <taxon>Aphanizomenonaceae</taxon>
        <taxon>Aphanizomenon</taxon>
    </lineage>
</organism>
<dbReference type="AlphaFoldDB" id="A0A1B7X2M1"/>
<dbReference type="EMBL" id="LJOW01000048">
    <property type="protein sequence ID" value="OBQ43626.1"/>
    <property type="molecule type" value="Genomic_DNA"/>
</dbReference>
<name>A0A1B7X2M1_APHFL</name>
<gene>
    <name evidence="1" type="ORF">AN484_11525</name>
</gene>
<comment type="caution">
    <text evidence="1">The sequence shown here is derived from an EMBL/GenBank/DDBJ whole genome shotgun (WGS) entry which is preliminary data.</text>
</comment>
<protein>
    <recommendedName>
        <fullName evidence="3">Ferritin-like domain-containing protein</fullName>
    </recommendedName>
</protein>
<dbReference type="SUPFAM" id="SSF47240">
    <property type="entry name" value="Ferritin-like"/>
    <property type="match status" value="1"/>
</dbReference>
<proteinExistence type="predicted"/>
<sequence length="264" mass="29827">MMNLTQQKNSVSLQNLYDFKCKENGSPHFWTPQELDAHEYTFGGDFGISETISRVLSLADVLEVEVGAYIGEFIRKLDEKTTDGIVGKLLKAFIKDEAVHAHQIKYALQTYPVSDWHRNEAALINEEWKSAGGHPLQKSSTLEVGVFLGCSLPILLRLGGHSLLWVSEMIAKDEFLHVAGGRGILNKLNYGAVDNLIRLQRKTVAYITEKLNIPSQHFGFEVNTDWFLQQSNELIVSGSSAPLTRWTDISIYRAKFENSNKFMY</sequence>
<dbReference type="Proteomes" id="UP000092093">
    <property type="component" value="Unassembled WGS sequence"/>
</dbReference>
<reference evidence="1 2" key="1">
    <citation type="submission" date="2015-09" db="EMBL/GenBank/DDBJ databases">
        <title>Aphanizomenon flos-aquae WA102.</title>
        <authorList>
            <person name="Driscoll C."/>
        </authorList>
    </citation>
    <scope>NUCLEOTIDE SEQUENCE [LARGE SCALE GENOMIC DNA]</scope>
    <source>
        <strain evidence="1">WA102</strain>
    </source>
</reference>
<evidence type="ECO:0008006" key="3">
    <source>
        <dbReference type="Google" id="ProtNLM"/>
    </source>
</evidence>
<dbReference type="InterPro" id="IPR009078">
    <property type="entry name" value="Ferritin-like_SF"/>
</dbReference>
<evidence type="ECO:0000313" key="1">
    <source>
        <dbReference type="EMBL" id="OBQ43626.1"/>
    </source>
</evidence>
<evidence type="ECO:0000313" key="2">
    <source>
        <dbReference type="Proteomes" id="UP000092093"/>
    </source>
</evidence>